<dbReference type="Proteomes" id="UP001230504">
    <property type="component" value="Unassembled WGS sequence"/>
</dbReference>
<evidence type="ECO:0000313" key="6">
    <source>
        <dbReference type="EMBL" id="KAK1569645.1"/>
    </source>
</evidence>
<feature type="compositionally biased region" description="Basic and acidic residues" evidence="4">
    <location>
        <begin position="238"/>
        <end position="253"/>
    </location>
</feature>
<evidence type="ECO:0000256" key="4">
    <source>
        <dbReference type="SAM" id="MobiDB-lite"/>
    </source>
</evidence>
<evidence type="ECO:0000256" key="3">
    <source>
        <dbReference type="ARBA" id="ARBA00022801"/>
    </source>
</evidence>
<sequence>MYIDPTNHHFAVSWVDLPKYLSAWVDLGNLGRSTKVPKCLGRFRKWTQLPGPTFSARGAQKRLEDEFALDPAHAGADFRPWAFENVVLTILNIVNDQLFSKSIEAVSGNVSRRWNKALRHYNISLGALAFLFGDTIIASRPCAEATTKLCKSHPANSIIDLYLTYRAQCLIGQVSQKAAVKRFRQAIQSISQHAWPLKHSQPKGKRAATASDDANASDTDMHTDIGPQAPSRVSESPDCERSQKLTAFDESHDGPPSSEAAPQYAHLASDERSPFQFNSIALPSSIDCKPRYKHQRSLSNTGFIVSPCAFEPLERPTKLPRISVIPAAPKTAHYTSRSRIRRVDLQDILQSASRLDGATWLNDTVMQTISQRLESTTVGIIHSLTIAAKQVTERGRLQLQTTIAKSKVLLFLNHNRDHWILFLWEPVRNLVTEFNSISTVSSNAPSADPSTASPADAPSQTVLTFLRWVTNDASLQVTLQKAKCPQQPNAFDCGVYVLAFAEKVAKNNEIPPTLDGNLERVCLGGAVLTSWNCVPRAEELVPLGPHIPRTTVERVALVRLLRHRQTNLRALMQSYETQPNQTSVTSLRTGQIHSLTEAEWRDCQQSTLAGIILNEMTEHRRDLESALRSHNTVNMLETVQPLDSALREQIKGFIAAMDARDAVRHEEAAGAGMLGKQAEDRKTRNCAAMYMNAVLAEGSWDESAESDAQKRHLARESTQDGYVRSCVHILILRYMMTKFRLMNGTGGR</sequence>
<evidence type="ECO:0000313" key="7">
    <source>
        <dbReference type="Proteomes" id="UP001230504"/>
    </source>
</evidence>
<dbReference type="PROSITE" id="PS50600">
    <property type="entry name" value="ULP_PROTEASE"/>
    <property type="match status" value="1"/>
</dbReference>
<gene>
    <name evidence="6" type="ORF">LY79DRAFT_584595</name>
</gene>
<proteinExistence type="inferred from homology"/>
<dbReference type="RefSeq" id="XP_060407860.1">
    <property type="nucleotide sequence ID" value="XM_060560414.1"/>
</dbReference>
<dbReference type="GO" id="GO:0006508">
    <property type="term" value="P:proteolysis"/>
    <property type="evidence" value="ECO:0007669"/>
    <property type="project" value="UniProtKB-KW"/>
</dbReference>
<protein>
    <recommendedName>
        <fullName evidence="5">Ubiquitin-like protease family profile domain-containing protein</fullName>
    </recommendedName>
</protein>
<dbReference type="InterPro" id="IPR038765">
    <property type="entry name" value="Papain-like_cys_pep_sf"/>
</dbReference>
<accession>A0AAD8PL17</accession>
<dbReference type="Pfam" id="PF02902">
    <property type="entry name" value="Peptidase_C48"/>
    <property type="match status" value="1"/>
</dbReference>
<reference evidence="6" key="1">
    <citation type="submission" date="2021-06" db="EMBL/GenBank/DDBJ databases">
        <title>Comparative genomics, transcriptomics and evolutionary studies reveal genomic signatures of adaptation to plant cell wall in hemibiotrophic fungi.</title>
        <authorList>
            <consortium name="DOE Joint Genome Institute"/>
            <person name="Baroncelli R."/>
            <person name="Diaz J.F."/>
            <person name="Benocci T."/>
            <person name="Peng M."/>
            <person name="Battaglia E."/>
            <person name="Haridas S."/>
            <person name="Andreopoulos W."/>
            <person name="Labutti K."/>
            <person name="Pangilinan J."/>
            <person name="Floch G.L."/>
            <person name="Makela M.R."/>
            <person name="Henrissat B."/>
            <person name="Grigoriev I.V."/>
            <person name="Crouch J.A."/>
            <person name="De Vries R.P."/>
            <person name="Sukno S.A."/>
            <person name="Thon M.R."/>
        </authorList>
    </citation>
    <scope>NUCLEOTIDE SEQUENCE</scope>
    <source>
        <strain evidence="6">CBS 125086</strain>
    </source>
</reference>
<organism evidence="6 7">
    <name type="scientific">Colletotrichum navitas</name>
    <dbReference type="NCBI Taxonomy" id="681940"/>
    <lineage>
        <taxon>Eukaryota</taxon>
        <taxon>Fungi</taxon>
        <taxon>Dikarya</taxon>
        <taxon>Ascomycota</taxon>
        <taxon>Pezizomycotina</taxon>
        <taxon>Sordariomycetes</taxon>
        <taxon>Hypocreomycetidae</taxon>
        <taxon>Glomerellales</taxon>
        <taxon>Glomerellaceae</taxon>
        <taxon>Colletotrichum</taxon>
        <taxon>Colletotrichum graminicola species complex</taxon>
    </lineage>
</organism>
<feature type="compositionally biased region" description="Low complexity" evidence="4">
    <location>
        <begin position="207"/>
        <end position="218"/>
    </location>
</feature>
<dbReference type="AlphaFoldDB" id="A0AAD8PL17"/>
<comment type="similarity">
    <text evidence="1">Belongs to the peptidase C48 family.</text>
</comment>
<evidence type="ECO:0000259" key="5">
    <source>
        <dbReference type="PROSITE" id="PS50600"/>
    </source>
</evidence>
<feature type="domain" description="Ubiquitin-like protease family profile" evidence="5">
    <location>
        <begin position="338"/>
        <end position="504"/>
    </location>
</feature>
<dbReference type="GeneID" id="85444654"/>
<dbReference type="Gene3D" id="3.40.395.10">
    <property type="entry name" value="Adenoviral Proteinase, Chain A"/>
    <property type="match status" value="1"/>
</dbReference>
<dbReference type="GO" id="GO:0008234">
    <property type="term" value="F:cysteine-type peptidase activity"/>
    <property type="evidence" value="ECO:0007669"/>
    <property type="project" value="InterPro"/>
</dbReference>
<dbReference type="SUPFAM" id="SSF54001">
    <property type="entry name" value="Cysteine proteinases"/>
    <property type="match status" value="1"/>
</dbReference>
<keyword evidence="2" id="KW-0645">Protease</keyword>
<dbReference type="InterPro" id="IPR003653">
    <property type="entry name" value="Peptidase_C48_C"/>
</dbReference>
<evidence type="ECO:0000256" key="1">
    <source>
        <dbReference type="ARBA" id="ARBA00005234"/>
    </source>
</evidence>
<dbReference type="GO" id="GO:0019783">
    <property type="term" value="F:ubiquitin-like protein peptidase activity"/>
    <property type="evidence" value="ECO:0007669"/>
    <property type="project" value="UniProtKB-ARBA"/>
</dbReference>
<feature type="region of interest" description="Disordered" evidence="4">
    <location>
        <begin position="194"/>
        <end position="268"/>
    </location>
</feature>
<evidence type="ECO:0000256" key="2">
    <source>
        <dbReference type="ARBA" id="ARBA00022670"/>
    </source>
</evidence>
<dbReference type="EMBL" id="JAHLJV010000127">
    <property type="protein sequence ID" value="KAK1569645.1"/>
    <property type="molecule type" value="Genomic_DNA"/>
</dbReference>
<comment type="caution">
    <text evidence="6">The sequence shown here is derived from an EMBL/GenBank/DDBJ whole genome shotgun (WGS) entry which is preliminary data.</text>
</comment>
<name>A0AAD8PL17_9PEZI</name>
<keyword evidence="7" id="KW-1185">Reference proteome</keyword>
<keyword evidence="3" id="KW-0378">Hydrolase</keyword>